<keyword evidence="2" id="KW-1185">Reference proteome</keyword>
<evidence type="ECO:0000313" key="1">
    <source>
        <dbReference type="EMBL" id="CAG8602970.1"/>
    </source>
</evidence>
<protein>
    <submittedName>
        <fullName evidence="1">1012_t:CDS:1</fullName>
    </submittedName>
</protein>
<evidence type="ECO:0000313" key="2">
    <source>
        <dbReference type="Proteomes" id="UP000789920"/>
    </source>
</evidence>
<dbReference type="EMBL" id="CAJVQC010009305">
    <property type="protein sequence ID" value="CAG8602970.1"/>
    <property type="molecule type" value="Genomic_DNA"/>
</dbReference>
<name>A0ACA9MQW0_9GLOM</name>
<comment type="caution">
    <text evidence="1">The sequence shown here is derived from an EMBL/GenBank/DDBJ whole genome shotgun (WGS) entry which is preliminary data.</text>
</comment>
<proteinExistence type="predicted"/>
<gene>
    <name evidence="1" type="ORF">RPERSI_LOCUS5993</name>
</gene>
<feature type="non-terminal residue" evidence="1">
    <location>
        <position position="1"/>
    </location>
</feature>
<dbReference type="Proteomes" id="UP000789920">
    <property type="component" value="Unassembled WGS sequence"/>
</dbReference>
<reference evidence="1" key="1">
    <citation type="submission" date="2021-06" db="EMBL/GenBank/DDBJ databases">
        <authorList>
            <person name="Kallberg Y."/>
            <person name="Tangrot J."/>
            <person name="Rosling A."/>
        </authorList>
    </citation>
    <scope>NUCLEOTIDE SEQUENCE</scope>
    <source>
        <strain evidence="1">MA461A</strain>
    </source>
</reference>
<organism evidence="1 2">
    <name type="scientific">Racocetra persica</name>
    <dbReference type="NCBI Taxonomy" id="160502"/>
    <lineage>
        <taxon>Eukaryota</taxon>
        <taxon>Fungi</taxon>
        <taxon>Fungi incertae sedis</taxon>
        <taxon>Mucoromycota</taxon>
        <taxon>Glomeromycotina</taxon>
        <taxon>Glomeromycetes</taxon>
        <taxon>Diversisporales</taxon>
        <taxon>Gigasporaceae</taxon>
        <taxon>Racocetra</taxon>
    </lineage>
</organism>
<accession>A0ACA9MQW0</accession>
<sequence>SQKDFAVKKFGKLTSTYTRLKQENDTLREEIKKQLEDINKKLNIDTLATNLADKLKPLIGDINYETVKEKYKKALEETQDFLESIPQNIDNLLKN</sequence>